<evidence type="ECO:0000313" key="1">
    <source>
        <dbReference type="EMBL" id="KAE8361321.1"/>
    </source>
</evidence>
<reference evidence="1 2" key="1">
    <citation type="submission" date="2019-04" db="EMBL/GenBank/DDBJ databases">
        <title>Friends and foes A comparative genomics studyof 23 Aspergillus species from section Flavi.</title>
        <authorList>
            <consortium name="DOE Joint Genome Institute"/>
            <person name="Kjaerbolling I."/>
            <person name="Vesth T."/>
            <person name="Frisvad J.C."/>
            <person name="Nybo J.L."/>
            <person name="Theobald S."/>
            <person name="Kildgaard S."/>
            <person name="Isbrandt T."/>
            <person name="Kuo A."/>
            <person name="Sato A."/>
            <person name="Lyhne E.K."/>
            <person name="Kogle M.E."/>
            <person name="Wiebenga A."/>
            <person name="Kun R.S."/>
            <person name="Lubbers R.J."/>
            <person name="Makela M.R."/>
            <person name="Barry K."/>
            <person name="Chovatia M."/>
            <person name="Clum A."/>
            <person name="Daum C."/>
            <person name="Haridas S."/>
            <person name="He G."/>
            <person name="LaButti K."/>
            <person name="Lipzen A."/>
            <person name="Mondo S."/>
            <person name="Riley R."/>
            <person name="Salamov A."/>
            <person name="Simmons B.A."/>
            <person name="Magnuson J.K."/>
            <person name="Henrissat B."/>
            <person name="Mortensen U.H."/>
            <person name="Larsen T.O."/>
            <person name="Devries R.P."/>
            <person name="Grigoriev I.V."/>
            <person name="Machida M."/>
            <person name="Baker S.E."/>
            <person name="Andersen M.R."/>
        </authorList>
    </citation>
    <scope>NUCLEOTIDE SEQUENCE [LARGE SCALE GENOMIC DNA]</scope>
    <source>
        <strain evidence="1 2">CBS 763.97</strain>
    </source>
</reference>
<evidence type="ECO:0000313" key="2">
    <source>
        <dbReference type="Proteomes" id="UP000326268"/>
    </source>
</evidence>
<protein>
    <submittedName>
        <fullName evidence="1">Uncharacterized protein</fullName>
    </submittedName>
</protein>
<keyword evidence="2" id="KW-1185">Reference proteome</keyword>
<organism evidence="1 2">
    <name type="scientific">Aspergillus caelatus</name>
    <dbReference type="NCBI Taxonomy" id="61420"/>
    <lineage>
        <taxon>Eukaryota</taxon>
        <taxon>Fungi</taxon>
        <taxon>Dikarya</taxon>
        <taxon>Ascomycota</taxon>
        <taxon>Pezizomycotina</taxon>
        <taxon>Eurotiomycetes</taxon>
        <taxon>Eurotiomycetidae</taxon>
        <taxon>Eurotiales</taxon>
        <taxon>Aspergillaceae</taxon>
        <taxon>Aspergillus</taxon>
        <taxon>Aspergillus subgen. Circumdati</taxon>
    </lineage>
</organism>
<dbReference type="EMBL" id="ML737740">
    <property type="protein sequence ID" value="KAE8361321.1"/>
    <property type="molecule type" value="Genomic_DNA"/>
</dbReference>
<accession>A0A5N6ZUN0</accession>
<dbReference type="AlphaFoldDB" id="A0A5N6ZUN0"/>
<gene>
    <name evidence="1" type="ORF">BDV27DRAFT_133248</name>
</gene>
<proteinExistence type="predicted"/>
<dbReference type="RefSeq" id="XP_031924402.1">
    <property type="nucleotide sequence ID" value="XM_032068044.1"/>
</dbReference>
<dbReference type="Proteomes" id="UP000326268">
    <property type="component" value="Unassembled WGS sequence"/>
</dbReference>
<dbReference type="GeneID" id="43652490"/>
<sequence length="90" mass="10045">MLLMSKPQSRRREIPHPANISTSILLFSTKSNLPTPPKYQQHSYVPSQYSAVSAPPKTAHWPPYPPSLTISKQALHVSWDEIASNAILNP</sequence>
<name>A0A5N6ZUN0_9EURO</name>